<gene>
    <name evidence="1" type="ORF">AYBTSS11_LOCUS29487</name>
</gene>
<accession>A0AA87B6Z4</accession>
<organism evidence="1 2">
    <name type="scientific">Sphenostylis stenocarpa</name>
    <dbReference type="NCBI Taxonomy" id="92480"/>
    <lineage>
        <taxon>Eukaryota</taxon>
        <taxon>Viridiplantae</taxon>
        <taxon>Streptophyta</taxon>
        <taxon>Embryophyta</taxon>
        <taxon>Tracheophyta</taxon>
        <taxon>Spermatophyta</taxon>
        <taxon>Magnoliopsida</taxon>
        <taxon>eudicotyledons</taxon>
        <taxon>Gunneridae</taxon>
        <taxon>Pentapetalae</taxon>
        <taxon>rosids</taxon>
        <taxon>fabids</taxon>
        <taxon>Fabales</taxon>
        <taxon>Fabaceae</taxon>
        <taxon>Papilionoideae</taxon>
        <taxon>50 kb inversion clade</taxon>
        <taxon>NPAAA clade</taxon>
        <taxon>indigoferoid/millettioid clade</taxon>
        <taxon>Phaseoleae</taxon>
        <taxon>Sphenostylis</taxon>
    </lineage>
</organism>
<proteinExistence type="predicted"/>
<evidence type="ECO:0000313" key="2">
    <source>
        <dbReference type="Proteomes" id="UP001189624"/>
    </source>
</evidence>
<dbReference type="Proteomes" id="UP001189624">
    <property type="component" value="Chromosome 10"/>
</dbReference>
<name>A0AA87B6Z4_9FABA</name>
<sequence>MVSKHSHSYEIVIRNLVIFEHQDSFARGTLKLQVALISDLSTGLQGPVTTEIVVSKSGHFTKTGTVSQPD</sequence>
<dbReference type="Gramene" id="rna-AYBTSS11_LOCUS29487">
    <property type="protein sequence ID" value="CAJ1977326.1"/>
    <property type="gene ID" value="gene-AYBTSS11_LOCUS29487"/>
</dbReference>
<dbReference type="AlphaFoldDB" id="A0AA87B6Z4"/>
<protein>
    <submittedName>
        <fullName evidence="1">Uncharacterized protein</fullName>
    </submittedName>
</protein>
<keyword evidence="2" id="KW-1185">Reference proteome</keyword>
<evidence type="ECO:0000313" key="1">
    <source>
        <dbReference type="EMBL" id="CAJ1977326.1"/>
    </source>
</evidence>
<reference evidence="1" key="1">
    <citation type="submission" date="2023-10" db="EMBL/GenBank/DDBJ databases">
        <authorList>
            <person name="Domelevo Entfellner J.-B."/>
        </authorList>
    </citation>
    <scope>NUCLEOTIDE SEQUENCE</scope>
</reference>
<dbReference type="EMBL" id="OY731407">
    <property type="protein sequence ID" value="CAJ1977326.1"/>
    <property type="molecule type" value="Genomic_DNA"/>
</dbReference>